<dbReference type="Pfam" id="PF01938">
    <property type="entry name" value="TRAM"/>
    <property type="match status" value="1"/>
</dbReference>
<dbReference type="EC" id="2.8.4.3" evidence="8 13"/>
<accession>E0RWD1</accession>
<dbReference type="PROSITE" id="PS51918">
    <property type="entry name" value="RADICAL_SAM"/>
    <property type="match status" value="1"/>
</dbReference>
<dbReference type="InterPro" id="IPR020612">
    <property type="entry name" value="Methylthiotransferase_CS"/>
</dbReference>
<keyword evidence="2 13" id="KW-0004">4Fe-4S</keyword>
<dbReference type="InterPro" id="IPR002792">
    <property type="entry name" value="TRAM_dom"/>
</dbReference>
<keyword evidence="13" id="KW-0819">tRNA processing</keyword>
<dbReference type="InterPro" id="IPR058240">
    <property type="entry name" value="rSAM_sf"/>
</dbReference>
<keyword evidence="6 13" id="KW-0408">Iron</keyword>
<comment type="cofactor">
    <cofactor evidence="13">
        <name>[4Fe-4S] cluster</name>
        <dbReference type="ChEBI" id="CHEBI:49883"/>
    </cofactor>
    <text evidence="13">Binds 2 [4Fe-4S] clusters. One cluster is coordinated with 3 cysteines and an exchangeable S-adenosyl-L-methionine.</text>
</comment>
<evidence type="ECO:0000256" key="3">
    <source>
        <dbReference type="ARBA" id="ARBA00022679"/>
    </source>
</evidence>
<keyword evidence="3 13" id="KW-0808">Transferase</keyword>
<dbReference type="PROSITE" id="PS50926">
    <property type="entry name" value="TRAM"/>
    <property type="match status" value="1"/>
</dbReference>
<dbReference type="InterPro" id="IPR006638">
    <property type="entry name" value="Elp3/MiaA/NifB-like_rSAM"/>
</dbReference>
<feature type="domain" description="MTTase N-terminal" evidence="15">
    <location>
        <begin position="45"/>
        <end position="162"/>
    </location>
</feature>
<dbReference type="InterPro" id="IPR023404">
    <property type="entry name" value="rSAM_horseshoe"/>
</dbReference>
<dbReference type="InterPro" id="IPR007197">
    <property type="entry name" value="rSAM"/>
</dbReference>
<dbReference type="SFLD" id="SFLDG01082">
    <property type="entry name" value="B12-binding_domain_containing"/>
    <property type="match status" value="1"/>
</dbReference>
<organism evidence="17 18">
    <name type="scientific">Butyrivibrio proteoclasticus (strain ATCC 51982 / DSM 14932 / B316)</name>
    <name type="common">Clostridium proteoclasticum</name>
    <dbReference type="NCBI Taxonomy" id="515622"/>
    <lineage>
        <taxon>Bacteria</taxon>
        <taxon>Bacillati</taxon>
        <taxon>Bacillota</taxon>
        <taxon>Clostridia</taxon>
        <taxon>Lachnospirales</taxon>
        <taxon>Lachnospiraceae</taxon>
        <taxon>Butyrivibrio</taxon>
    </lineage>
</organism>
<dbReference type="GO" id="GO:0046872">
    <property type="term" value="F:metal ion binding"/>
    <property type="evidence" value="ECO:0007669"/>
    <property type="project" value="UniProtKB-KW"/>
</dbReference>
<comment type="subcellular location">
    <subcellularLocation>
        <location evidence="13">Cytoplasm</location>
    </subcellularLocation>
</comment>
<dbReference type="KEGG" id="bpb:bpr_I1492"/>
<feature type="binding site" evidence="13">
    <location>
        <position position="89"/>
    </location>
    <ligand>
        <name>[4Fe-4S] cluster</name>
        <dbReference type="ChEBI" id="CHEBI:49883"/>
        <label>1</label>
    </ligand>
</feature>
<dbReference type="InterPro" id="IPR006463">
    <property type="entry name" value="MiaB_methiolase"/>
</dbReference>
<comment type="similarity">
    <text evidence="13">Belongs to the methylthiotransferase family. MiaB subfamily.</text>
</comment>
<dbReference type="Pfam" id="PF04055">
    <property type="entry name" value="Radical_SAM"/>
    <property type="match status" value="1"/>
</dbReference>
<keyword evidence="7 13" id="KW-0411">Iron-sulfur</keyword>
<dbReference type="SFLD" id="SFLDS00029">
    <property type="entry name" value="Radical_SAM"/>
    <property type="match status" value="1"/>
</dbReference>
<comment type="catalytic activity">
    <reaction evidence="9 13">
        <text>N(6)-dimethylallyladenosine(37) in tRNA + (sulfur carrier)-SH + AH2 + 2 S-adenosyl-L-methionine = 2-methylsulfanyl-N(6)-dimethylallyladenosine(37) in tRNA + (sulfur carrier)-H + 5'-deoxyadenosine + L-methionine + A + S-adenosyl-L-homocysteine + 2 H(+)</text>
        <dbReference type="Rhea" id="RHEA:37067"/>
        <dbReference type="Rhea" id="RHEA-COMP:10375"/>
        <dbReference type="Rhea" id="RHEA-COMP:10376"/>
        <dbReference type="Rhea" id="RHEA-COMP:14737"/>
        <dbReference type="Rhea" id="RHEA-COMP:14739"/>
        <dbReference type="ChEBI" id="CHEBI:13193"/>
        <dbReference type="ChEBI" id="CHEBI:15378"/>
        <dbReference type="ChEBI" id="CHEBI:17319"/>
        <dbReference type="ChEBI" id="CHEBI:17499"/>
        <dbReference type="ChEBI" id="CHEBI:29917"/>
        <dbReference type="ChEBI" id="CHEBI:57844"/>
        <dbReference type="ChEBI" id="CHEBI:57856"/>
        <dbReference type="ChEBI" id="CHEBI:59789"/>
        <dbReference type="ChEBI" id="CHEBI:64428"/>
        <dbReference type="ChEBI" id="CHEBI:74415"/>
        <dbReference type="ChEBI" id="CHEBI:74417"/>
        <dbReference type="EC" id="2.8.4.3"/>
    </reaction>
</comment>
<keyword evidence="13" id="KW-0963">Cytoplasm</keyword>
<evidence type="ECO:0000256" key="6">
    <source>
        <dbReference type="ARBA" id="ARBA00023004"/>
    </source>
</evidence>
<dbReference type="HOGENOM" id="CLU_018697_2_0_9"/>
<keyword evidence="4 13" id="KW-0949">S-adenosyl-L-methionine</keyword>
<evidence type="ECO:0000256" key="8">
    <source>
        <dbReference type="ARBA" id="ARBA00033765"/>
    </source>
</evidence>
<evidence type="ECO:0000256" key="12">
    <source>
        <dbReference type="ARBA" id="ARBA00081141"/>
    </source>
</evidence>
<comment type="function">
    <text evidence="1 13">Catalyzes the methylthiolation of N6-(dimethylallyl)adenosine (i(6)A), leading to the formation of 2-methylthio-N6-(dimethylallyl)adenosine (ms(2)i(6)A) at position 37 in tRNAs that read codons beginning with uridine.</text>
</comment>
<evidence type="ECO:0000259" key="14">
    <source>
        <dbReference type="PROSITE" id="PS50926"/>
    </source>
</evidence>
<feature type="binding site" evidence="13">
    <location>
        <position position="203"/>
    </location>
    <ligand>
        <name>[4Fe-4S] cluster</name>
        <dbReference type="ChEBI" id="CHEBI:49883"/>
        <label>2</label>
        <note>4Fe-4S-S-AdoMet</note>
    </ligand>
</feature>
<dbReference type="SUPFAM" id="SSF102114">
    <property type="entry name" value="Radical SAM enzymes"/>
    <property type="match status" value="1"/>
</dbReference>
<evidence type="ECO:0000256" key="5">
    <source>
        <dbReference type="ARBA" id="ARBA00022723"/>
    </source>
</evidence>
<dbReference type="GO" id="GO:0035597">
    <property type="term" value="F:tRNA-2-methylthio-N(6)-dimethylallyladenosine(37) synthase activity"/>
    <property type="evidence" value="ECO:0007669"/>
    <property type="project" value="UniProtKB-EC"/>
</dbReference>
<dbReference type="RefSeq" id="WP_013280883.1">
    <property type="nucleotide sequence ID" value="NC_014387.1"/>
</dbReference>
<comment type="subunit">
    <text evidence="13">Monomer.</text>
</comment>
<evidence type="ECO:0000256" key="7">
    <source>
        <dbReference type="ARBA" id="ARBA00023014"/>
    </source>
</evidence>
<dbReference type="eggNOG" id="COG0621">
    <property type="taxonomic scope" value="Bacteria"/>
</dbReference>
<feature type="domain" description="Radical SAM core" evidence="16">
    <location>
        <begin position="185"/>
        <end position="419"/>
    </location>
</feature>
<dbReference type="AlphaFoldDB" id="E0RWD1"/>
<dbReference type="EMBL" id="CP001810">
    <property type="protein sequence ID" value="ADL34229.1"/>
    <property type="molecule type" value="Genomic_DNA"/>
</dbReference>
<dbReference type="PROSITE" id="PS51449">
    <property type="entry name" value="MTTASE_N"/>
    <property type="match status" value="1"/>
</dbReference>
<dbReference type="PANTHER" id="PTHR43020">
    <property type="entry name" value="CDK5 REGULATORY SUBUNIT-ASSOCIATED PROTEIN 1"/>
    <property type="match status" value="1"/>
</dbReference>
<dbReference type="GO" id="GO:0005829">
    <property type="term" value="C:cytosol"/>
    <property type="evidence" value="ECO:0007669"/>
    <property type="project" value="TreeGrafter"/>
</dbReference>
<sequence>MNKEINILNSNRNDITDAESLRQLEFIEKARDYVSDKEKELGRKLTACVVTFGCQMNARDSEKLLAILRLVGYEESESENADFVIYNTCTVRDNADQRVYGRLGACSNFKKKNPHMKIALCGCMMQEQTVIEKIKKSYRFVDLIFGTHNIYKFAELLCTCLESDRMIIDIWKETDKIVEDLPVLRKYPFKSGVNIMFGCNNFCTYCIVPYVRGRERSRSPRDIVRECEKLVADGVKEVMLLGQNVNSYGLDFKDDDPNKISFPELLEEVCKVEGLERIRFMTPHPKDFSDELLDVIERNPKIARHIHLPLQSGSTEILRRMNRKYTKDSYLALVDKIRTKLPDVAITTDIIVGFPGETPADVDETIDVVEKASFDNAFTFIYSKRTGTPAAGFPDQVPEEEVKENFDRLLKVVQETARKQSEKLTGVTEKVLVESVNEQDSSLVTGRLSNNTLVHFPGDESLIGEMVDVKLANCHGFYFTGERV</sequence>
<dbReference type="InterPro" id="IPR005839">
    <property type="entry name" value="Methylthiotransferase"/>
</dbReference>
<reference evidence="17 18" key="1">
    <citation type="journal article" date="2010" name="PLoS ONE">
        <title>The glycobiome of the rumen bacterium Butyrivibrio proteoclasticus B316(T) highlights adaptation to a polysaccharide-rich environment.</title>
        <authorList>
            <person name="Kelly W.J."/>
            <person name="Leahy S.C."/>
            <person name="Altermann E."/>
            <person name="Yeoman C.J."/>
            <person name="Dunne J.C."/>
            <person name="Kong Z."/>
            <person name="Pacheco D.M."/>
            <person name="Li D."/>
            <person name="Noel S.J."/>
            <person name="Moon C.D."/>
            <person name="Cookson A.L."/>
            <person name="Attwood G.T."/>
        </authorList>
    </citation>
    <scope>NUCLEOTIDE SEQUENCE [LARGE SCALE GENOMIC DNA]</scope>
    <source>
        <strain evidence="18">ATCC 51982 / DSM 14932 / B316</strain>
    </source>
</reference>
<name>E0RWD1_BUTPB</name>
<evidence type="ECO:0000256" key="9">
    <source>
        <dbReference type="ARBA" id="ARBA00051425"/>
    </source>
</evidence>
<feature type="binding site" evidence="13">
    <location>
        <position position="199"/>
    </location>
    <ligand>
        <name>[4Fe-4S] cluster</name>
        <dbReference type="ChEBI" id="CHEBI:49883"/>
        <label>2</label>
        <note>4Fe-4S-S-AdoMet</note>
    </ligand>
</feature>
<dbReference type="FunFam" id="3.80.30.20:FF:000001">
    <property type="entry name" value="tRNA-2-methylthio-N(6)-dimethylallyladenosine synthase 2"/>
    <property type="match status" value="1"/>
</dbReference>
<dbReference type="InterPro" id="IPR038135">
    <property type="entry name" value="Methylthiotransferase_N_sf"/>
</dbReference>
<dbReference type="SFLD" id="SFLDF00273">
    <property type="entry name" value="(dimethylallyl)adenosine_tRNA"/>
    <property type="match status" value="1"/>
</dbReference>
<dbReference type="SMART" id="SM00729">
    <property type="entry name" value="Elp3"/>
    <property type="match status" value="1"/>
</dbReference>
<dbReference type="NCBIfam" id="TIGR00089">
    <property type="entry name" value="MiaB/RimO family radical SAM methylthiotransferase"/>
    <property type="match status" value="1"/>
</dbReference>
<evidence type="ECO:0000313" key="18">
    <source>
        <dbReference type="Proteomes" id="UP000001299"/>
    </source>
</evidence>
<keyword evidence="18" id="KW-1185">Reference proteome</keyword>
<dbReference type="CDD" id="cd01335">
    <property type="entry name" value="Radical_SAM"/>
    <property type="match status" value="1"/>
</dbReference>
<evidence type="ECO:0000259" key="16">
    <source>
        <dbReference type="PROSITE" id="PS51918"/>
    </source>
</evidence>
<evidence type="ECO:0000259" key="15">
    <source>
        <dbReference type="PROSITE" id="PS51449"/>
    </source>
</evidence>
<feature type="binding site" evidence="13">
    <location>
        <position position="206"/>
    </location>
    <ligand>
        <name>[4Fe-4S] cluster</name>
        <dbReference type="ChEBI" id="CHEBI:49883"/>
        <label>2</label>
        <note>4Fe-4S-S-AdoMet</note>
    </ligand>
</feature>
<dbReference type="Proteomes" id="UP000001299">
    <property type="component" value="Chromosome 1"/>
</dbReference>
<dbReference type="FunFam" id="3.40.50.12160:FF:000003">
    <property type="entry name" value="CDK5 regulatory subunit-associated protein 1"/>
    <property type="match status" value="1"/>
</dbReference>
<protein>
    <recommendedName>
        <fullName evidence="10 13">tRNA-2-methylthio-N(6)-dimethylallyladenosine synthase</fullName>
        <ecNumber evidence="8 13">2.8.4.3</ecNumber>
    </recommendedName>
    <alternativeName>
        <fullName evidence="12 13">(Dimethylallyl)adenosine tRNA methylthiotransferase MiaB</fullName>
    </alternativeName>
    <alternativeName>
        <fullName evidence="11 13">tRNA-i(6)A37 methylthiotransferase</fullName>
    </alternativeName>
</protein>
<dbReference type="PROSITE" id="PS01278">
    <property type="entry name" value="MTTASE_RADICAL"/>
    <property type="match status" value="1"/>
</dbReference>
<dbReference type="NCBIfam" id="TIGR01574">
    <property type="entry name" value="miaB-methiolase"/>
    <property type="match status" value="1"/>
</dbReference>
<dbReference type="HAMAP" id="MF_01864">
    <property type="entry name" value="tRNA_metthiotr_MiaB"/>
    <property type="match status" value="1"/>
</dbReference>
<gene>
    <name evidence="13 17" type="primary">miaB</name>
    <name evidence="17" type="ordered locus">bpr_I1492</name>
</gene>
<dbReference type="Gene3D" id="3.80.30.20">
    <property type="entry name" value="tm_1862 like domain"/>
    <property type="match status" value="1"/>
</dbReference>
<evidence type="ECO:0000256" key="11">
    <source>
        <dbReference type="ARBA" id="ARBA00080698"/>
    </source>
</evidence>
<dbReference type="Gene3D" id="3.40.50.12160">
    <property type="entry name" value="Methylthiotransferase, N-terminal domain"/>
    <property type="match status" value="1"/>
</dbReference>
<dbReference type="PANTHER" id="PTHR43020:SF2">
    <property type="entry name" value="MITOCHONDRIAL TRNA METHYLTHIOTRANSFERASE CDK5RAP1"/>
    <property type="match status" value="1"/>
</dbReference>
<dbReference type="Pfam" id="PF00919">
    <property type="entry name" value="UPF0004"/>
    <property type="match status" value="1"/>
</dbReference>
<feature type="domain" description="TRAM" evidence="14">
    <location>
        <begin position="422"/>
        <end position="484"/>
    </location>
</feature>
<evidence type="ECO:0000256" key="10">
    <source>
        <dbReference type="ARBA" id="ARBA00068570"/>
    </source>
</evidence>
<feature type="binding site" evidence="13">
    <location>
        <position position="123"/>
    </location>
    <ligand>
        <name>[4Fe-4S] cluster</name>
        <dbReference type="ChEBI" id="CHEBI:49883"/>
        <label>1</label>
    </ligand>
</feature>
<dbReference type="SFLD" id="SFLDG01061">
    <property type="entry name" value="methylthiotransferase"/>
    <property type="match status" value="1"/>
</dbReference>
<keyword evidence="5 13" id="KW-0479">Metal-binding</keyword>
<evidence type="ECO:0000256" key="2">
    <source>
        <dbReference type="ARBA" id="ARBA00022485"/>
    </source>
</evidence>
<dbReference type="GO" id="GO:0051539">
    <property type="term" value="F:4 iron, 4 sulfur cluster binding"/>
    <property type="evidence" value="ECO:0007669"/>
    <property type="project" value="UniProtKB-UniRule"/>
</dbReference>
<dbReference type="InterPro" id="IPR013848">
    <property type="entry name" value="Methylthiotransferase_N"/>
</dbReference>
<evidence type="ECO:0000313" key="17">
    <source>
        <dbReference type="EMBL" id="ADL34229.1"/>
    </source>
</evidence>
<evidence type="ECO:0000256" key="1">
    <source>
        <dbReference type="ARBA" id="ARBA00003234"/>
    </source>
</evidence>
<proteinExistence type="inferred from homology"/>
<dbReference type="STRING" id="515622.bpr_I1492"/>
<feature type="binding site" evidence="13">
    <location>
        <position position="54"/>
    </location>
    <ligand>
        <name>[4Fe-4S] cluster</name>
        <dbReference type="ChEBI" id="CHEBI:49883"/>
        <label>1</label>
    </ligand>
</feature>
<evidence type="ECO:0000256" key="4">
    <source>
        <dbReference type="ARBA" id="ARBA00022691"/>
    </source>
</evidence>
<evidence type="ECO:0000256" key="13">
    <source>
        <dbReference type="HAMAP-Rule" id="MF_01864"/>
    </source>
</evidence>